<dbReference type="WBParaSite" id="L893_g18953.t1">
    <property type="protein sequence ID" value="L893_g18953.t1"/>
    <property type="gene ID" value="L893_g18953"/>
</dbReference>
<dbReference type="Proteomes" id="UP000095287">
    <property type="component" value="Unplaced"/>
</dbReference>
<protein>
    <submittedName>
        <fullName evidence="7">WD_REPEATS_REGION domain-containing protein</fullName>
    </submittedName>
</protein>
<evidence type="ECO:0000313" key="7">
    <source>
        <dbReference type="WBParaSite" id="L893_g18953.t1"/>
    </source>
</evidence>
<accession>A0A1I7YRF2</accession>
<dbReference type="GO" id="GO:0034388">
    <property type="term" value="C:Pwp2p-containing subcomplex of 90S preribosome"/>
    <property type="evidence" value="ECO:0007669"/>
    <property type="project" value="TreeGrafter"/>
</dbReference>
<feature type="domain" description="Small-subunit processome Utp12" evidence="5">
    <location>
        <begin position="107"/>
        <end position="205"/>
    </location>
</feature>
<evidence type="ECO:0000256" key="3">
    <source>
        <dbReference type="ARBA" id="ARBA00038229"/>
    </source>
</evidence>
<evidence type="ECO:0000313" key="6">
    <source>
        <dbReference type="Proteomes" id="UP000095287"/>
    </source>
</evidence>
<keyword evidence="2" id="KW-0677">Repeat</keyword>
<keyword evidence="6" id="KW-1185">Reference proteome</keyword>
<evidence type="ECO:0000256" key="1">
    <source>
        <dbReference type="ARBA" id="ARBA00022574"/>
    </source>
</evidence>
<dbReference type="InterPro" id="IPR051570">
    <property type="entry name" value="TBC1_cilium_biogenesis"/>
</dbReference>
<reference evidence="7" key="1">
    <citation type="submission" date="2016-11" db="UniProtKB">
        <authorList>
            <consortium name="WormBaseParasite"/>
        </authorList>
    </citation>
    <scope>IDENTIFICATION</scope>
</reference>
<dbReference type="PANTHER" id="PTHR19853:SF0">
    <property type="entry name" value="WD REPEAT-CONTAINING PROTEIN 3"/>
    <property type="match status" value="1"/>
</dbReference>
<organism evidence="6 7">
    <name type="scientific">Steinernema glaseri</name>
    <dbReference type="NCBI Taxonomy" id="37863"/>
    <lineage>
        <taxon>Eukaryota</taxon>
        <taxon>Metazoa</taxon>
        <taxon>Ecdysozoa</taxon>
        <taxon>Nematoda</taxon>
        <taxon>Chromadorea</taxon>
        <taxon>Rhabditida</taxon>
        <taxon>Tylenchina</taxon>
        <taxon>Panagrolaimomorpha</taxon>
        <taxon>Strongyloidoidea</taxon>
        <taxon>Steinernematidae</taxon>
        <taxon>Steinernema</taxon>
    </lineage>
</organism>
<dbReference type="GO" id="GO:0032040">
    <property type="term" value="C:small-subunit processome"/>
    <property type="evidence" value="ECO:0007669"/>
    <property type="project" value="TreeGrafter"/>
</dbReference>
<comment type="similarity">
    <text evidence="3">Belongs to the WD repeat WDR3/UTP12 family.</text>
</comment>
<dbReference type="AlphaFoldDB" id="A0A1I7YRF2"/>
<dbReference type="InterPro" id="IPR007148">
    <property type="entry name" value="SSU_processome_Utp12"/>
</dbReference>
<dbReference type="InterPro" id="IPR001680">
    <property type="entry name" value="WD40_rpt"/>
</dbReference>
<dbReference type="PROSITE" id="PS50082">
    <property type="entry name" value="WD_REPEATS_2"/>
    <property type="match status" value="1"/>
</dbReference>
<evidence type="ECO:0000256" key="4">
    <source>
        <dbReference type="PROSITE-ProRule" id="PRU00221"/>
    </source>
</evidence>
<keyword evidence="1 4" id="KW-0853">WD repeat</keyword>
<dbReference type="GO" id="GO:0030515">
    <property type="term" value="F:snoRNA binding"/>
    <property type="evidence" value="ECO:0007669"/>
    <property type="project" value="TreeGrafter"/>
</dbReference>
<evidence type="ECO:0000259" key="5">
    <source>
        <dbReference type="Pfam" id="PF04003"/>
    </source>
</evidence>
<feature type="repeat" description="WD" evidence="4">
    <location>
        <begin position="1"/>
        <end position="14"/>
    </location>
</feature>
<dbReference type="PANTHER" id="PTHR19853">
    <property type="entry name" value="WD REPEAT CONTAINING PROTEIN 3 WDR3"/>
    <property type="match status" value="1"/>
</dbReference>
<sequence>MLSCSHDKTIRVWEQTEEIIVLQEEEEIEREKEYEAKLVEMEDVVPGMAGAEDTAAKKTVDSVRSAENIMEAVEILRDHMVNKIDDSKHVPHPLLQPYTDKPLEYFILDTMRKVKSSHLDRSLLMVSFSYVTDILKALALCVKNAYKAEFASRVILYLVQIHHPLLESSTELVPVLSELEKSTTSGITKIKHQYGFNLNALRMMLTEIEEREDTRLFKNLF</sequence>
<name>A0A1I7YRF2_9BILA</name>
<dbReference type="GO" id="GO:0030490">
    <property type="term" value="P:maturation of SSU-rRNA"/>
    <property type="evidence" value="ECO:0007669"/>
    <property type="project" value="TreeGrafter"/>
</dbReference>
<dbReference type="Pfam" id="PF04003">
    <property type="entry name" value="Utp12"/>
    <property type="match status" value="1"/>
</dbReference>
<evidence type="ECO:0000256" key="2">
    <source>
        <dbReference type="ARBA" id="ARBA00022737"/>
    </source>
</evidence>
<proteinExistence type="inferred from homology"/>